<dbReference type="OrthoDB" id="9803111at2"/>
<feature type="domain" description="Polysaccharide biosynthesis protein CapD-like" evidence="4">
    <location>
        <begin position="293"/>
        <end position="570"/>
    </location>
</feature>
<keyword evidence="3" id="KW-0812">Transmembrane</keyword>
<protein>
    <submittedName>
        <fullName evidence="5">dTDP-glucose 4,6-dehydratase</fullName>
    </submittedName>
</protein>
<dbReference type="InterPro" id="IPR051203">
    <property type="entry name" value="Polysaccharide_Synthase-Rel"/>
</dbReference>
<feature type="transmembrane region" description="Helical" evidence="3">
    <location>
        <begin position="21"/>
        <end position="41"/>
    </location>
</feature>
<gene>
    <name evidence="5" type="ORF">SAMN04489719_2112</name>
</gene>
<dbReference type="InterPro" id="IPR003869">
    <property type="entry name" value="Polysac_CapD-like"/>
</dbReference>
<name>A0A1H1RGF5_9MICO</name>
<evidence type="ECO:0000313" key="6">
    <source>
        <dbReference type="Proteomes" id="UP000199649"/>
    </source>
</evidence>
<feature type="transmembrane region" description="Helical" evidence="3">
    <location>
        <begin position="53"/>
        <end position="74"/>
    </location>
</feature>
<dbReference type="Pfam" id="PF02719">
    <property type="entry name" value="Polysacc_synt_2"/>
    <property type="match status" value="1"/>
</dbReference>
<evidence type="ECO:0000313" key="5">
    <source>
        <dbReference type="EMBL" id="SDS34778.1"/>
    </source>
</evidence>
<sequence length="658" mass="70979">MTIGRGDSTLRVLRARVTWPLYLTDAGAWMSALVAGTWLRFDFGAAEYDERTVLLLCIAMCAAHLVAGTALSLYRGRFDVGSLDELLRVGVAALSTTAAVGLPVLIAGPDMGIPRNVPLVAAPIAFLIMALARWVHRMSEERASRPSRDAERALVYGAGVAGTSLVKRMRIDRGSPFIPVAFVDDAPEELGAMHCGVRVRGTGDQLARLARRTNATAVIVAICRADADLLLRITERAAEASLRVLVMPPLEELLDGRRGMTDLRDITIEDIVGRHPVDTDVATVAGYLAGKRVLVTGAGGSIGSELCRQIARFGPAELMMLDRDESALQAVQIDLAGHGLLHTDEVILADIRDAEAIRALMARRRPEVVFHAAALKHLPMLEQYPDEAWKTNVLGTRNVLEAAHAAGVETFVNISTDKAANPTSVLGHSKQHAERLTAAFAARGCGRYLSVRFGNVLGSRGSMVPVFTALIEAGGPLTVTHPDVTRYFMTIPEACQLVVQAGGIGRPGEVLILDMGEPVRILDVAKQMIRMSGRPIDIVFTGLRPHEKLHEDLIGAGEHDERPFHDKITHTRIEPLEPWRLRKSAWDALWREGADAGPARRAPERRGSPLVAAAVELPGPAPAVAPPPSRRPTQPALVEHAPVEHAPVSLGQPNRAAR</sequence>
<dbReference type="STRING" id="684552.SAMN04489719_2112"/>
<dbReference type="Proteomes" id="UP000199649">
    <property type="component" value="Chromosome I"/>
</dbReference>
<keyword evidence="3" id="KW-0472">Membrane</keyword>
<evidence type="ECO:0000259" key="4">
    <source>
        <dbReference type="Pfam" id="PF02719"/>
    </source>
</evidence>
<feature type="transmembrane region" description="Helical" evidence="3">
    <location>
        <begin position="118"/>
        <end position="135"/>
    </location>
</feature>
<evidence type="ECO:0000256" key="1">
    <source>
        <dbReference type="ARBA" id="ARBA00007430"/>
    </source>
</evidence>
<dbReference type="Pfam" id="PF13727">
    <property type="entry name" value="CoA_binding_3"/>
    <property type="match status" value="1"/>
</dbReference>
<feature type="region of interest" description="Disordered" evidence="2">
    <location>
        <begin position="595"/>
        <end position="658"/>
    </location>
</feature>
<feature type="compositionally biased region" description="Pro residues" evidence="2">
    <location>
        <begin position="619"/>
        <end position="630"/>
    </location>
</feature>
<reference evidence="6" key="1">
    <citation type="submission" date="2016-10" db="EMBL/GenBank/DDBJ databases">
        <authorList>
            <person name="Varghese N."/>
            <person name="Submissions S."/>
        </authorList>
    </citation>
    <scope>NUCLEOTIDE SEQUENCE [LARGE SCALE GENOMIC DNA]</scope>
    <source>
        <strain evidence="6">DSM 22965</strain>
    </source>
</reference>
<dbReference type="PANTHER" id="PTHR43318:SF1">
    <property type="entry name" value="POLYSACCHARIDE BIOSYNTHESIS PROTEIN EPSC-RELATED"/>
    <property type="match status" value="1"/>
</dbReference>
<comment type="similarity">
    <text evidence="1">Belongs to the polysaccharide synthase family.</text>
</comment>
<keyword evidence="6" id="KW-1185">Reference proteome</keyword>
<dbReference type="Gene3D" id="3.40.50.720">
    <property type="entry name" value="NAD(P)-binding Rossmann-like Domain"/>
    <property type="match status" value="2"/>
</dbReference>
<dbReference type="SUPFAM" id="SSF51735">
    <property type="entry name" value="NAD(P)-binding Rossmann-fold domains"/>
    <property type="match status" value="2"/>
</dbReference>
<evidence type="ECO:0000256" key="3">
    <source>
        <dbReference type="SAM" id="Phobius"/>
    </source>
</evidence>
<dbReference type="EMBL" id="LT629734">
    <property type="protein sequence ID" value="SDS34778.1"/>
    <property type="molecule type" value="Genomic_DNA"/>
</dbReference>
<accession>A0A1H1RGF5</accession>
<feature type="transmembrane region" description="Helical" evidence="3">
    <location>
        <begin position="86"/>
        <end position="106"/>
    </location>
</feature>
<keyword evidence="3" id="KW-1133">Transmembrane helix</keyword>
<dbReference type="RefSeq" id="WP_092666967.1">
    <property type="nucleotide sequence ID" value="NZ_LT629734.1"/>
</dbReference>
<proteinExistence type="inferred from homology"/>
<organism evidence="5 6">
    <name type="scientific">Agrococcus carbonis</name>
    <dbReference type="NCBI Taxonomy" id="684552"/>
    <lineage>
        <taxon>Bacteria</taxon>
        <taxon>Bacillati</taxon>
        <taxon>Actinomycetota</taxon>
        <taxon>Actinomycetes</taxon>
        <taxon>Micrococcales</taxon>
        <taxon>Microbacteriaceae</taxon>
        <taxon>Agrococcus</taxon>
    </lineage>
</organism>
<dbReference type="PANTHER" id="PTHR43318">
    <property type="entry name" value="UDP-N-ACETYLGLUCOSAMINE 4,6-DEHYDRATASE"/>
    <property type="match status" value="1"/>
</dbReference>
<dbReference type="AlphaFoldDB" id="A0A1H1RGF5"/>
<feature type="compositionally biased region" description="Low complexity" evidence="2">
    <location>
        <begin position="609"/>
        <end position="618"/>
    </location>
</feature>
<evidence type="ECO:0000256" key="2">
    <source>
        <dbReference type="SAM" id="MobiDB-lite"/>
    </source>
</evidence>
<dbReference type="CDD" id="cd05237">
    <property type="entry name" value="UDP_invert_4-6DH_SDR_e"/>
    <property type="match status" value="1"/>
</dbReference>
<dbReference type="InterPro" id="IPR036291">
    <property type="entry name" value="NAD(P)-bd_dom_sf"/>
</dbReference>